<evidence type="ECO:0000313" key="2">
    <source>
        <dbReference type="EMBL" id="SNS82565.1"/>
    </source>
</evidence>
<evidence type="ECO:0000313" key="3">
    <source>
        <dbReference type="Proteomes" id="UP000198407"/>
    </source>
</evidence>
<feature type="compositionally biased region" description="Polar residues" evidence="1">
    <location>
        <begin position="1"/>
        <end position="23"/>
    </location>
</feature>
<evidence type="ECO:0008006" key="4">
    <source>
        <dbReference type="Google" id="ProtNLM"/>
    </source>
</evidence>
<evidence type="ECO:0000256" key="1">
    <source>
        <dbReference type="SAM" id="MobiDB-lite"/>
    </source>
</evidence>
<name>A0A239HN46_9PSED</name>
<protein>
    <recommendedName>
        <fullName evidence="4">Class I SAM-dependent methyltransferase</fullName>
    </recommendedName>
</protein>
<sequence length="105" mass="11357">MNSMSCPRSSVCLTPLPSSQSARTPRVLLSGPHQPTLVRFLDGWPRRKGRATALLIQFVDLGTSLAEFADDRFDLAVVQAPAGEQAAEVIGQLTRIARQGLITRA</sequence>
<dbReference type="STRING" id="1215104.GCA_000730585_02729"/>
<organism evidence="2 3">
    <name type="scientific">Pseudomonas japonica</name>
    <dbReference type="NCBI Taxonomy" id="256466"/>
    <lineage>
        <taxon>Bacteria</taxon>
        <taxon>Pseudomonadati</taxon>
        <taxon>Pseudomonadota</taxon>
        <taxon>Gammaproteobacteria</taxon>
        <taxon>Pseudomonadales</taxon>
        <taxon>Pseudomonadaceae</taxon>
        <taxon>Pseudomonas</taxon>
    </lineage>
</organism>
<accession>A0A239HN46</accession>
<dbReference type="AlphaFoldDB" id="A0A239HN46"/>
<dbReference type="Proteomes" id="UP000198407">
    <property type="component" value="Unassembled WGS sequence"/>
</dbReference>
<keyword evidence="3" id="KW-1185">Reference proteome</keyword>
<reference evidence="3" key="1">
    <citation type="submission" date="2017-06" db="EMBL/GenBank/DDBJ databases">
        <authorList>
            <person name="Varghese N."/>
            <person name="Submissions S."/>
        </authorList>
    </citation>
    <scope>NUCLEOTIDE SEQUENCE [LARGE SCALE GENOMIC DNA]</scope>
    <source>
        <strain evidence="3">DSM 22348</strain>
    </source>
</reference>
<gene>
    <name evidence="2" type="ORF">SAMN05444352_1166</name>
</gene>
<proteinExistence type="predicted"/>
<feature type="region of interest" description="Disordered" evidence="1">
    <location>
        <begin position="1"/>
        <end position="28"/>
    </location>
</feature>
<dbReference type="EMBL" id="FZOL01000016">
    <property type="protein sequence ID" value="SNS82565.1"/>
    <property type="molecule type" value="Genomic_DNA"/>
</dbReference>